<reference evidence="2" key="1">
    <citation type="journal article" date="2020" name="Toxins">
        <title>Characterization of Two Novel Bacillus thuringiensis Cry8 Toxins Reveal Differential Specificity of Protoxins or Activated Toxins against Chrysomeloidea Coleopteran Superfamily.</title>
        <authorList>
            <person name="Shu C."/>
            <person name="Yan G."/>
            <person name="Huang S."/>
            <person name="Geng Y."/>
            <person name="Soberon M."/>
            <person name="Bravo A."/>
            <person name="Geng L."/>
            <person name="Zhang J."/>
        </authorList>
    </citation>
    <scope>NUCLEOTIDE SEQUENCE</scope>
    <source>
        <strain evidence="2">SU4</strain>
    </source>
</reference>
<evidence type="ECO:0000256" key="1">
    <source>
        <dbReference type="SAM" id="Phobius"/>
    </source>
</evidence>
<dbReference type="CDD" id="cd20223">
    <property type="entry name" value="PFM_epsilon-toxin-like"/>
    <property type="match status" value="1"/>
</dbReference>
<dbReference type="InterPro" id="IPR004991">
    <property type="entry name" value="Aerolysin-like"/>
</dbReference>
<evidence type="ECO:0000313" key="2">
    <source>
        <dbReference type="EMBL" id="QOS44489.1"/>
    </source>
</evidence>
<name>A0A7M1Y069_BACTU</name>
<dbReference type="Pfam" id="PF03318">
    <property type="entry name" value="ETX_MTX2"/>
    <property type="match status" value="1"/>
</dbReference>
<dbReference type="Gene3D" id="2.170.15.10">
    <property type="entry name" value="Proaerolysin, chain A, domain 3"/>
    <property type="match status" value="1"/>
</dbReference>
<keyword evidence="1" id="KW-1133">Transmembrane helix</keyword>
<protein>
    <submittedName>
        <fullName evidence="2">ETX/MTX2 family pore-forming toxin</fullName>
    </submittedName>
</protein>
<feature type="transmembrane region" description="Helical" evidence="1">
    <location>
        <begin position="60"/>
        <end position="81"/>
    </location>
</feature>
<keyword evidence="1" id="KW-0812">Transmembrane</keyword>
<sequence>MFNIKYSTSQRKLNLIKALFKNGILSVYTNIYVCERFNLNFSVKEGIGYMKNNKRLRKKILAFGAIASIGTTLVTASPLVISAKTEYNNEQQLITQINQKENSFPNVALGTQWLFSYYDKYLRANGLIRAAPFVTVKDLEVKNSYGQLAMEPQVMSTTPLWAGQSDLENTTDREQTLNSMEFRKTYSNTTSSSTEHGFMLGTETTVKTGIPFLAEGNITLKAEYNFNDTQGYETSETVEYVAPSQQVIVPPQTIARITATLDVKKIKGKMDLYSEIGLNKEEYGYDKIPTYHVFEGMKDPITLGSIYDDAYKQAQKDGFSEIPEIKSLSRSFNNPDYFLASGVGSFESEYGSVFNVKVEYINIKTKKIEKTENIVVQPKINSLKE</sequence>
<keyword evidence="1" id="KW-0472">Membrane</keyword>
<accession>A0A7M1Y069</accession>
<dbReference type="EMBL" id="MT905434">
    <property type="protein sequence ID" value="QOS44489.1"/>
    <property type="molecule type" value="Genomic_DNA"/>
</dbReference>
<dbReference type="AlphaFoldDB" id="A0A7M1Y069"/>
<proteinExistence type="predicted"/>
<dbReference type="SUPFAM" id="SSF56973">
    <property type="entry name" value="Aerolisin/ETX pore-forming domain"/>
    <property type="match status" value="1"/>
</dbReference>
<organism evidence="2">
    <name type="scientific">Bacillus thuringiensis</name>
    <dbReference type="NCBI Taxonomy" id="1428"/>
    <lineage>
        <taxon>Bacteria</taxon>
        <taxon>Bacillati</taxon>
        <taxon>Bacillota</taxon>
        <taxon>Bacilli</taxon>
        <taxon>Bacillales</taxon>
        <taxon>Bacillaceae</taxon>
        <taxon>Bacillus</taxon>
        <taxon>Bacillus cereus group</taxon>
    </lineage>
</organism>